<feature type="region of interest" description="Disordered" evidence="1">
    <location>
        <begin position="26"/>
        <end position="48"/>
    </location>
</feature>
<accession>A0AAV2CR00</accession>
<keyword evidence="3" id="KW-1185">Reference proteome</keyword>
<reference evidence="2 3" key="1">
    <citation type="submission" date="2024-04" db="EMBL/GenBank/DDBJ databases">
        <authorList>
            <person name="Fracassetti M."/>
        </authorList>
    </citation>
    <scope>NUCLEOTIDE SEQUENCE [LARGE SCALE GENOMIC DNA]</scope>
</reference>
<sequence length="139" mass="15966">MLHGPKLLHAPVPSFSRLRRRRWRHVRRGTARPANGHGHGGTHSGREGLKRVVVVSRRRVIHLHGVSRDLARAAHVHAMGVVRPDSRLLLTRRKPLIGLLEVLLNPRTPVVLDLVVRPSWQMLRYLRPPDHDPCMYIYV</sequence>
<dbReference type="AlphaFoldDB" id="A0AAV2CR00"/>
<organism evidence="2 3">
    <name type="scientific">Linum trigynum</name>
    <dbReference type="NCBI Taxonomy" id="586398"/>
    <lineage>
        <taxon>Eukaryota</taxon>
        <taxon>Viridiplantae</taxon>
        <taxon>Streptophyta</taxon>
        <taxon>Embryophyta</taxon>
        <taxon>Tracheophyta</taxon>
        <taxon>Spermatophyta</taxon>
        <taxon>Magnoliopsida</taxon>
        <taxon>eudicotyledons</taxon>
        <taxon>Gunneridae</taxon>
        <taxon>Pentapetalae</taxon>
        <taxon>rosids</taxon>
        <taxon>fabids</taxon>
        <taxon>Malpighiales</taxon>
        <taxon>Linaceae</taxon>
        <taxon>Linum</taxon>
    </lineage>
</organism>
<gene>
    <name evidence="2" type="ORF">LTRI10_LOCUS5680</name>
</gene>
<proteinExistence type="predicted"/>
<name>A0AAV2CR00_9ROSI</name>
<dbReference type="EMBL" id="OZ034813">
    <property type="protein sequence ID" value="CAL1358096.1"/>
    <property type="molecule type" value="Genomic_DNA"/>
</dbReference>
<protein>
    <submittedName>
        <fullName evidence="2">Uncharacterized protein</fullName>
    </submittedName>
</protein>
<evidence type="ECO:0000313" key="3">
    <source>
        <dbReference type="Proteomes" id="UP001497516"/>
    </source>
</evidence>
<evidence type="ECO:0000256" key="1">
    <source>
        <dbReference type="SAM" id="MobiDB-lite"/>
    </source>
</evidence>
<evidence type="ECO:0000313" key="2">
    <source>
        <dbReference type="EMBL" id="CAL1358096.1"/>
    </source>
</evidence>
<dbReference type="Proteomes" id="UP001497516">
    <property type="component" value="Chromosome 1"/>
</dbReference>